<feature type="transmembrane region" description="Helical" evidence="6">
    <location>
        <begin position="116"/>
        <end position="143"/>
    </location>
</feature>
<dbReference type="GO" id="GO:0140359">
    <property type="term" value="F:ABC-type transporter activity"/>
    <property type="evidence" value="ECO:0007669"/>
    <property type="project" value="InterPro"/>
</dbReference>
<dbReference type="PROSITE" id="PS51012">
    <property type="entry name" value="ABC_TM2"/>
    <property type="match status" value="1"/>
</dbReference>
<dbReference type="PANTHER" id="PTHR43229">
    <property type="entry name" value="NODULATION PROTEIN J"/>
    <property type="match status" value="1"/>
</dbReference>
<feature type="domain" description="ABC transmembrane type-2" evidence="7">
    <location>
        <begin position="38"/>
        <end position="266"/>
    </location>
</feature>
<evidence type="ECO:0000256" key="2">
    <source>
        <dbReference type="ARBA" id="ARBA00022692"/>
    </source>
</evidence>
<keyword evidence="2 6" id="KW-0812">Transmembrane</keyword>
<dbReference type="InterPro" id="IPR051784">
    <property type="entry name" value="Nod_factor_ABC_transporter"/>
</dbReference>
<dbReference type="EMBL" id="BSTX01000004">
    <property type="protein sequence ID" value="GLZ80921.1"/>
    <property type="molecule type" value="Genomic_DNA"/>
</dbReference>
<keyword evidence="3 6" id="KW-1133">Transmembrane helix</keyword>
<dbReference type="AlphaFoldDB" id="A0A9W6SUD6"/>
<comment type="caution">
    <text evidence="8">The sequence shown here is derived from an EMBL/GenBank/DDBJ whole genome shotgun (WGS) entry which is preliminary data.</text>
</comment>
<dbReference type="GO" id="GO:0043190">
    <property type="term" value="C:ATP-binding cassette (ABC) transporter complex"/>
    <property type="evidence" value="ECO:0007669"/>
    <property type="project" value="InterPro"/>
</dbReference>
<dbReference type="RefSeq" id="WP_285666207.1">
    <property type="nucleotide sequence ID" value="NZ_BSTX01000004.1"/>
</dbReference>
<feature type="transmembrane region" description="Helical" evidence="6">
    <location>
        <begin position="40"/>
        <end position="58"/>
    </location>
</feature>
<dbReference type="GO" id="GO:0046677">
    <property type="term" value="P:response to antibiotic"/>
    <property type="evidence" value="ECO:0007669"/>
    <property type="project" value="UniProtKB-KW"/>
</dbReference>
<gene>
    <name evidence="8" type="ORF">Afil01_57280</name>
</gene>
<dbReference type="InterPro" id="IPR047817">
    <property type="entry name" value="ABC2_TM_bact-type"/>
</dbReference>
<protein>
    <recommendedName>
        <fullName evidence="6">Transport permease protein</fullName>
    </recommendedName>
</protein>
<keyword evidence="5" id="KW-0046">Antibiotic resistance</keyword>
<keyword evidence="6" id="KW-0813">Transport</keyword>
<evidence type="ECO:0000256" key="3">
    <source>
        <dbReference type="ARBA" id="ARBA00022989"/>
    </source>
</evidence>
<feature type="transmembrane region" description="Helical" evidence="6">
    <location>
        <begin position="241"/>
        <end position="260"/>
    </location>
</feature>
<dbReference type="Proteomes" id="UP001165079">
    <property type="component" value="Unassembled WGS sequence"/>
</dbReference>
<evidence type="ECO:0000256" key="5">
    <source>
        <dbReference type="ARBA" id="ARBA00023251"/>
    </source>
</evidence>
<keyword evidence="9" id="KW-1185">Reference proteome</keyword>
<keyword evidence="4 6" id="KW-0472">Membrane</keyword>
<dbReference type="InterPro" id="IPR000412">
    <property type="entry name" value="ABC_2_transport"/>
</dbReference>
<keyword evidence="6" id="KW-1003">Cell membrane</keyword>
<dbReference type="Pfam" id="PF01061">
    <property type="entry name" value="ABC2_membrane"/>
    <property type="match status" value="1"/>
</dbReference>
<comment type="caution">
    <text evidence="6">Lacks conserved residue(s) required for the propagation of feature annotation.</text>
</comment>
<dbReference type="PANTHER" id="PTHR43229:SF2">
    <property type="entry name" value="NODULATION PROTEIN J"/>
    <property type="match status" value="1"/>
</dbReference>
<dbReference type="InterPro" id="IPR013525">
    <property type="entry name" value="ABC2_TM"/>
</dbReference>
<organism evidence="8 9">
    <name type="scientific">Actinorhabdospora filicis</name>
    <dbReference type="NCBI Taxonomy" id="1785913"/>
    <lineage>
        <taxon>Bacteria</taxon>
        <taxon>Bacillati</taxon>
        <taxon>Actinomycetota</taxon>
        <taxon>Actinomycetes</taxon>
        <taxon>Micromonosporales</taxon>
        <taxon>Micromonosporaceae</taxon>
        <taxon>Actinorhabdospora</taxon>
    </lineage>
</organism>
<feature type="transmembrane region" description="Helical" evidence="6">
    <location>
        <begin position="149"/>
        <end position="176"/>
    </location>
</feature>
<dbReference type="PIRSF" id="PIRSF006648">
    <property type="entry name" value="DrrB"/>
    <property type="match status" value="1"/>
</dbReference>
<evidence type="ECO:0000259" key="7">
    <source>
        <dbReference type="PROSITE" id="PS51012"/>
    </source>
</evidence>
<proteinExistence type="inferred from homology"/>
<comment type="subcellular location">
    <subcellularLocation>
        <location evidence="6">Cell membrane</location>
        <topology evidence="6">Multi-pass membrane protein</topology>
    </subcellularLocation>
    <subcellularLocation>
        <location evidence="1">Membrane</location>
        <topology evidence="1">Multi-pass membrane protein</topology>
    </subcellularLocation>
</comment>
<evidence type="ECO:0000256" key="6">
    <source>
        <dbReference type="RuleBase" id="RU361157"/>
    </source>
</evidence>
<comment type="similarity">
    <text evidence="6">Belongs to the ABC-2 integral membrane protein family.</text>
</comment>
<evidence type="ECO:0000313" key="9">
    <source>
        <dbReference type="Proteomes" id="UP001165079"/>
    </source>
</evidence>
<evidence type="ECO:0000256" key="4">
    <source>
        <dbReference type="ARBA" id="ARBA00023136"/>
    </source>
</evidence>
<evidence type="ECO:0000256" key="1">
    <source>
        <dbReference type="ARBA" id="ARBA00004141"/>
    </source>
</evidence>
<reference evidence="8" key="1">
    <citation type="submission" date="2023-03" db="EMBL/GenBank/DDBJ databases">
        <title>Actinorhabdospora filicis NBRC 111898.</title>
        <authorList>
            <person name="Ichikawa N."/>
            <person name="Sato H."/>
            <person name="Tonouchi N."/>
        </authorList>
    </citation>
    <scope>NUCLEOTIDE SEQUENCE</scope>
    <source>
        <strain evidence="8">NBRC 111898</strain>
    </source>
</reference>
<name>A0A9W6SUD6_9ACTN</name>
<sequence length="268" mass="29024">MTTLLIPSPARQTGLSAQFRNTWSIAWRTLVRIKHNPAELLDLSVQPVMFLLLFTYVFGGQMAGSPQEYLTYALAGIIVQNSVFTSLNTAVGLHADVEKGVYDRFRSLPVARPVPMIGRILADMVKQVWALGLMVGLAVLIGFDLHGGVLGLLAALALLVVFSLAMSWLNVLLGLLAGSEEKVMMFGFVIAMPLSFTSSAFVRTDSMPGALKWWAENLNPITFLADGTRALLNGTPVGNSVWVSLAWAAGIAVVFFPLALRAYRAKLS</sequence>
<feature type="transmembrane region" description="Helical" evidence="6">
    <location>
        <begin position="183"/>
        <end position="202"/>
    </location>
</feature>
<evidence type="ECO:0000313" key="8">
    <source>
        <dbReference type="EMBL" id="GLZ80921.1"/>
    </source>
</evidence>
<accession>A0A9W6SUD6</accession>